<organism evidence="1">
    <name type="scientific">Picea sitchensis</name>
    <name type="common">Sitka spruce</name>
    <name type="synonym">Pinus sitchensis</name>
    <dbReference type="NCBI Taxonomy" id="3332"/>
    <lineage>
        <taxon>Eukaryota</taxon>
        <taxon>Viridiplantae</taxon>
        <taxon>Streptophyta</taxon>
        <taxon>Embryophyta</taxon>
        <taxon>Tracheophyta</taxon>
        <taxon>Spermatophyta</taxon>
        <taxon>Pinopsida</taxon>
        <taxon>Pinidae</taxon>
        <taxon>Conifers I</taxon>
        <taxon>Pinales</taxon>
        <taxon>Pinaceae</taxon>
        <taxon>Picea</taxon>
    </lineage>
</organism>
<proteinExistence type="evidence at transcript level"/>
<name>D5A9H6_PICSI</name>
<dbReference type="AlphaFoldDB" id="D5A9H6"/>
<dbReference type="PANTHER" id="PTHR36351">
    <property type="entry name" value="EMBRYO SAC DEVELOPMENT ARREST 12"/>
    <property type="match status" value="1"/>
</dbReference>
<protein>
    <submittedName>
        <fullName evidence="1">Uncharacterized protein</fullName>
    </submittedName>
</protein>
<dbReference type="EMBL" id="BT122846">
    <property type="protein sequence ID" value="ADE76195.1"/>
    <property type="molecule type" value="mRNA"/>
</dbReference>
<accession>D5A9H6</accession>
<evidence type="ECO:0000313" key="1">
    <source>
        <dbReference type="EMBL" id="ADE76195.1"/>
    </source>
</evidence>
<reference evidence="1" key="1">
    <citation type="submission" date="2010-04" db="EMBL/GenBank/DDBJ databases">
        <authorList>
            <person name="Reid K.E."/>
            <person name="Liao N."/>
            <person name="Chan S."/>
            <person name="Docking R."/>
            <person name="Taylor G."/>
            <person name="Moore R."/>
            <person name="Mayo M."/>
            <person name="Munro S."/>
            <person name="King J."/>
            <person name="Yanchuk A."/>
            <person name="Holt R."/>
            <person name="Jones S."/>
            <person name="Marra M."/>
            <person name="Ritland C.E."/>
            <person name="Ritland K."/>
            <person name="Bohlmann J."/>
        </authorList>
    </citation>
    <scope>NUCLEOTIDE SEQUENCE</scope>
    <source>
        <tissue evidence="1">Bud</tissue>
    </source>
</reference>
<dbReference type="PANTHER" id="PTHR36351:SF1">
    <property type="entry name" value="EMBRYO SAC DEVELOPMENT ARREST 12"/>
    <property type="match status" value="1"/>
</dbReference>
<sequence>MAGGRGLYFQDSIMQNSLGLFSKNDFTAVSTNPAVFPAGPYSLQQAAAAAALGLQQQMQNQYLSSMHSKAQQSQPYVMSRAFANEILASAHGHMAAGNGTGNSNSNSTLCEQCWMAKERPVPFHCCVYDAVTSGFRGPSPAGPIKKPVKAVA</sequence>